<reference evidence="1 2" key="1">
    <citation type="submission" date="2018-02" db="EMBL/GenBank/DDBJ databases">
        <title>Genomic Encyclopedia of Archaeal and Bacterial Type Strains, Phase II (KMG-II): from individual species to whole genera.</title>
        <authorList>
            <person name="Goeker M."/>
        </authorList>
    </citation>
    <scope>NUCLEOTIDE SEQUENCE [LARGE SCALE GENOMIC DNA]</scope>
    <source>
        <strain evidence="1 2">DSM 21165</strain>
    </source>
</reference>
<sequence>MFGVISILFGAGFFAVNWNRVTQKEKKEIVDALDRALTRTQYHIDNTRTADGENVASTELYDLWNEVANRIRPYDRHNAYTFKAKSKYWLTPNSWYQELDNKDSEQRLKISLSEVTKQYWKLRTIWKIDN</sequence>
<proteinExistence type="predicted"/>
<accession>A0A362X3D2</accession>
<comment type="caution">
    <text evidence="1">The sequence shown here is derived from an EMBL/GenBank/DDBJ whole genome shotgun (WGS) entry which is preliminary data.</text>
</comment>
<organism evidence="1 2">
    <name type="scientific">Jejuia pallidilutea</name>
    <dbReference type="NCBI Taxonomy" id="504487"/>
    <lineage>
        <taxon>Bacteria</taxon>
        <taxon>Pseudomonadati</taxon>
        <taxon>Bacteroidota</taxon>
        <taxon>Flavobacteriia</taxon>
        <taxon>Flavobacteriales</taxon>
        <taxon>Flavobacteriaceae</taxon>
        <taxon>Jejuia</taxon>
    </lineage>
</organism>
<dbReference type="AlphaFoldDB" id="A0A362X3D2"/>
<protein>
    <submittedName>
        <fullName evidence="1">Uncharacterized protein</fullName>
    </submittedName>
</protein>
<evidence type="ECO:0000313" key="2">
    <source>
        <dbReference type="Proteomes" id="UP000251545"/>
    </source>
</evidence>
<evidence type="ECO:0000313" key="1">
    <source>
        <dbReference type="EMBL" id="PQV51214.1"/>
    </source>
</evidence>
<name>A0A362X3D2_9FLAO</name>
<gene>
    <name evidence="1" type="ORF">CLV33_101136</name>
</gene>
<dbReference type="RefSeq" id="WP_105472279.1">
    <property type="nucleotide sequence ID" value="NZ_PVEO01000001.1"/>
</dbReference>
<dbReference type="Proteomes" id="UP000251545">
    <property type="component" value="Unassembled WGS sequence"/>
</dbReference>
<dbReference type="EMBL" id="PVEO01000001">
    <property type="protein sequence ID" value="PQV51214.1"/>
    <property type="molecule type" value="Genomic_DNA"/>
</dbReference>